<keyword evidence="1" id="KW-1133">Transmembrane helix</keyword>
<protein>
    <submittedName>
        <fullName evidence="2">Uncharacterized protein</fullName>
    </submittedName>
</protein>
<name>A0A2G5D741_AQUCA</name>
<keyword evidence="1" id="KW-0812">Transmembrane</keyword>
<organism evidence="2 3">
    <name type="scientific">Aquilegia coerulea</name>
    <name type="common">Rocky mountain columbine</name>
    <dbReference type="NCBI Taxonomy" id="218851"/>
    <lineage>
        <taxon>Eukaryota</taxon>
        <taxon>Viridiplantae</taxon>
        <taxon>Streptophyta</taxon>
        <taxon>Embryophyta</taxon>
        <taxon>Tracheophyta</taxon>
        <taxon>Spermatophyta</taxon>
        <taxon>Magnoliopsida</taxon>
        <taxon>Ranunculales</taxon>
        <taxon>Ranunculaceae</taxon>
        <taxon>Thalictroideae</taxon>
        <taxon>Aquilegia</taxon>
    </lineage>
</organism>
<reference evidence="2 3" key="1">
    <citation type="submission" date="2017-09" db="EMBL/GenBank/DDBJ databases">
        <title>WGS assembly of Aquilegia coerulea Goldsmith.</title>
        <authorList>
            <person name="Hodges S."/>
            <person name="Kramer E."/>
            <person name="Nordborg M."/>
            <person name="Tomkins J."/>
            <person name="Borevitz J."/>
            <person name="Derieg N."/>
            <person name="Yan J."/>
            <person name="Mihaltcheva S."/>
            <person name="Hayes R.D."/>
            <person name="Rokhsar D."/>
        </authorList>
    </citation>
    <scope>NUCLEOTIDE SEQUENCE [LARGE SCALE GENOMIC DNA]</scope>
    <source>
        <strain evidence="3">cv. Goldsmith</strain>
    </source>
</reference>
<feature type="transmembrane region" description="Helical" evidence="1">
    <location>
        <begin position="246"/>
        <end position="273"/>
    </location>
</feature>
<accession>A0A2G5D741</accession>
<feature type="transmembrane region" description="Helical" evidence="1">
    <location>
        <begin position="157"/>
        <end position="189"/>
    </location>
</feature>
<evidence type="ECO:0000313" key="3">
    <source>
        <dbReference type="Proteomes" id="UP000230069"/>
    </source>
</evidence>
<feature type="transmembrane region" description="Helical" evidence="1">
    <location>
        <begin position="125"/>
        <end position="151"/>
    </location>
</feature>
<dbReference type="OrthoDB" id="1908649at2759"/>
<feature type="transmembrane region" description="Helical" evidence="1">
    <location>
        <begin position="34"/>
        <end position="52"/>
    </location>
</feature>
<dbReference type="EMBL" id="KZ305043">
    <property type="protein sequence ID" value="PIA39322.1"/>
    <property type="molecule type" value="Genomic_DNA"/>
</dbReference>
<evidence type="ECO:0000256" key="1">
    <source>
        <dbReference type="SAM" id="Phobius"/>
    </source>
</evidence>
<proteinExistence type="predicted"/>
<gene>
    <name evidence="2" type="ORF">AQUCO_02600046v1</name>
</gene>
<dbReference type="PANTHER" id="PTHR33133">
    <property type="entry name" value="OS08G0107100 PROTEIN-RELATED"/>
    <property type="match status" value="1"/>
</dbReference>
<keyword evidence="1" id="KW-0472">Membrane</keyword>
<keyword evidence="3" id="KW-1185">Reference proteome</keyword>
<dbReference type="AlphaFoldDB" id="A0A2G5D741"/>
<sequence>MDREQEELKSIGFWGIIKETCKIIYTWKKMFTKITLSFILPLSIILLAYPQLNDYISRKVDKTRGGKKTIYGFYGLLTLADIVFTLIIFLLPTSAIVYTIASIYTAKQFSFKTVLNVVPNVWKMLMVTIAVQFLIMLAYNCVALAVFIPLLLMINGYMIYILIILLVLYMMGFVYINIIWSLANVVTVLENLKGFVAMKKSKALLKGKVLVASALFVLIYLPLVSVQIAFDLILNFGSLGIVSKVGYGAICLLLTLVLILLGLVIQTIVYFVCKSFHGETIDKSYLANHLEAFMPGNVPALAERNVLFQLEQLNI</sequence>
<evidence type="ECO:0000313" key="2">
    <source>
        <dbReference type="EMBL" id="PIA39322.1"/>
    </source>
</evidence>
<dbReference type="STRING" id="218851.A0A2G5D741"/>
<dbReference type="PANTHER" id="PTHR33133:SF5">
    <property type="entry name" value="OS08G0107100 PROTEIN"/>
    <property type="match status" value="1"/>
</dbReference>
<feature type="transmembrane region" description="Helical" evidence="1">
    <location>
        <begin position="72"/>
        <end position="104"/>
    </location>
</feature>
<dbReference type="InParanoid" id="A0A2G5D741"/>
<dbReference type="Proteomes" id="UP000230069">
    <property type="component" value="Unassembled WGS sequence"/>
</dbReference>
<feature type="transmembrane region" description="Helical" evidence="1">
    <location>
        <begin position="209"/>
        <end position="234"/>
    </location>
</feature>